<comment type="caution">
    <text evidence="7">The sequence shown here is derived from an EMBL/GenBank/DDBJ whole genome shotgun (WGS) entry which is preliminary data.</text>
</comment>
<accession>A0A445AN46</accession>
<dbReference type="PROSITE" id="PS51999">
    <property type="entry name" value="ZF_GRF"/>
    <property type="match status" value="1"/>
</dbReference>
<evidence type="ECO:0000259" key="6">
    <source>
        <dbReference type="PROSITE" id="PS51999"/>
    </source>
</evidence>
<keyword evidence="3" id="KW-0862">Zinc</keyword>
<evidence type="ECO:0000313" key="7">
    <source>
        <dbReference type="EMBL" id="RYR27866.1"/>
    </source>
</evidence>
<feature type="region of interest" description="Disordered" evidence="5">
    <location>
        <begin position="1"/>
        <end position="26"/>
    </location>
</feature>
<feature type="domain" description="GRF-type" evidence="6">
    <location>
        <begin position="37"/>
        <end position="79"/>
    </location>
</feature>
<dbReference type="Proteomes" id="UP000289738">
    <property type="component" value="Chromosome B01"/>
</dbReference>
<dbReference type="AlphaFoldDB" id="A0A445AN46"/>
<evidence type="ECO:0000313" key="8">
    <source>
        <dbReference type="Proteomes" id="UP000289738"/>
    </source>
</evidence>
<evidence type="ECO:0000256" key="1">
    <source>
        <dbReference type="ARBA" id="ARBA00022723"/>
    </source>
</evidence>
<sequence>METENGCRSDGISLRSHESNGSSASMRMRRKSHEEACFCGLKAVIKKSGTAENPHRLFYACSRYRKDNHCNYFKWVDGNDCEAVVEAGAKEDSKTEGGVLGLRAANKLRYETILNCESVAVPFNWEHVPGRRKGNSANGNGKKNDSSLPIKVEMASSITNAAPGDDHRCIQYQYLFQATGLPTLTKVNGLLQVLGRRLRA</sequence>
<evidence type="ECO:0000256" key="4">
    <source>
        <dbReference type="PROSITE-ProRule" id="PRU01343"/>
    </source>
</evidence>
<evidence type="ECO:0000256" key="3">
    <source>
        <dbReference type="ARBA" id="ARBA00022833"/>
    </source>
</evidence>
<name>A0A445AN46_ARAHY</name>
<keyword evidence="1" id="KW-0479">Metal-binding</keyword>
<proteinExistence type="predicted"/>
<dbReference type="EMBL" id="SDMP01000011">
    <property type="protein sequence ID" value="RYR27866.1"/>
    <property type="molecule type" value="Genomic_DNA"/>
</dbReference>
<evidence type="ECO:0000256" key="2">
    <source>
        <dbReference type="ARBA" id="ARBA00022771"/>
    </source>
</evidence>
<dbReference type="GO" id="GO:0008270">
    <property type="term" value="F:zinc ion binding"/>
    <property type="evidence" value="ECO:0007669"/>
    <property type="project" value="UniProtKB-KW"/>
</dbReference>
<dbReference type="PANTHER" id="PTHR33248">
    <property type="entry name" value="ZINC ION-BINDING PROTEIN"/>
    <property type="match status" value="1"/>
</dbReference>
<organism evidence="7 8">
    <name type="scientific">Arachis hypogaea</name>
    <name type="common">Peanut</name>
    <dbReference type="NCBI Taxonomy" id="3818"/>
    <lineage>
        <taxon>Eukaryota</taxon>
        <taxon>Viridiplantae</taxon>
        <taxon>Streptophyta</taxon>
        <taxon>Embryophyta</taxon>
        <taxon>Tracheophyta</taxon>
        <taxon>Spermatophyta</taxon>
        <taxon>Magnoliopsida</taxon>
        <taxon>eudicotyledons</taxon>
        <taxon>Gunneridae</taxon>
        <taxon>Pentapetalae</taxon>
        <taxon>rosids</taxon>
        <taxon>fabids</taxon>
        <taxon>Fabales</taxon>
        <taxon>Fabaceae</taxon>
        <taxon>Papilionoideae</taxon>
        <taxon>50 kb inversion clade</taxon>
        <taxon>dalbergioids sensu lato</taxon>
        <taxon>Dalbergieae</taxon>
        <taxon>Pterocarpus clade</taxon>
        <taxon>Arachis</taxon>
    </lineage>
</organism>
<dbReference type="Pfam" id="PF06839">
    <property type="entry name" value="Zn_ribbon_GRF"/>
    <property type="match status" value="1"/>
</dbReference>
<gene>
    <name evidence="7" type="ORF">Ahy_B01g051937</name>
</gene>
<reference evidence="7 8" key="1">
    <citation type="submission" date="2019-01" db="EMBL/GenBank/DDBJ databases">
        <title>Sequencing of cultivated peanut Arachis hypogaea provides insights into genome evolution and oil improvement.</title>
        <authorList>
            <person name="Chen X."/>
        </authorList>
    </citation>
    <scope>NUCLEOTIDE SEQUENCE [LARGE SCALE GENOMIC DNA]</scope>
    <source>
        <strain evidence="8">cv. Fuhuasheng</strain>
        <tissue evidence="7">Leaves</tissue>
    </source>
</reference>
<keyword evidence="8" id="KW-1185">Reference proteome</keyword>
<evidence type="ECO:0000256" key="5">
    <source>
        <dbReference type="SAM" id="MobiDB-lite"/>
    </source>
</evidence>
<keyword evidence="2 4" id="KW-0863">Zinc-finger</keyword>
<dbReference type="InterPro" id="IPR010666">
    <property type="entry name" value="Znf_GRF"/>
</dbReference>
<protein>
    <recommendedName>
        <fullName evidence="6">GRF-type domain-containing protein</fullName>
    </recommendedName>
</protein>